<feature type="non-terminal residue" evidence="2">
    <location>
        <position position="1"/>
    </location>
</feature>
<evidence type="ECO:0000313" key="2">
    <source>
        <dbReference type="EMBL" id="AAK13148.1"/>
    </source>
</evidence>
<dbReference type="EMBL" id="AC083945">
    <property type="protein sequence ID" value="AAK13148.1"/>
    <property type="molecule type" value="Genomic_DNA"/>
</dbReference>
<dbReference type="AlphaFoldDB" id="Q9AUM8"/>
<sequence length="296" mass="30652">GGTGGDEDDIKSESTGIDGGVERKDFGSGSEEIVGWRGVPGSDGVETGEVGIASAAGGRPGSGRKGRGGRRAWPSSASLERHATRGGNGGEGKWPAGDGGRERRGRAVGNKGRGAATGTMRRWWMGVRGGRASRRRHGGRGCCGGHHLQHNHEAIELAEVGPCGKRPEALGGGVGSGSERGGGGLWLSVAWRCLPRMKGAEQGKRRSLEWREKGEEVDKEAGVVMVLVAGMMDGSARRRSQSMVWPSNLWLRSQMMGHADATAMVDDLAVAILGGRLADGEDGTIGVGGGGDEVLL</sequence>
<dbReference type="Proteomes" id="UP000000763">
    <property type="component" value="Chromosome 10"/>
</dbReference>
<gene>
    <name evidence="2" type="primary">OSJNBa0058E19.23</name>
</gene>
<evidence type="ECO:0000256" key="1">
    <source>
        <dbReference type="SAM" id="MobiDB-lite"/>
    </source>
</evidence>
<accession>Q9AUM8</accession>
<feature type="compositionally biased region" description="Acidic residues" evidence="1">
    <location>
        <begin position="1"/>
        <end position="10"/>
    </location>
</feature>
<proteinExistence type="predicted"/>
<feature type="region of interest" description="Disordered" evidence="1">
    <location>
        <begin position="1"/>
        <end position="115"/>
    </location>
</feature>
<organism evidence="2 3">
    <name type="scientific">Oryza sativa subsp. japonica</name>
    <name type="common">Rice</name>
    <dbReference type="NCBI Taxonomy" id="39947"/>
    <lineage>
        <taxon>Eukaryota</taxon>
        <taxon>Viridiplantae</taxon>
        <taxon>Streptophyta</taxon>
        <taxon>Embryophyta</taxon>
        <taxon>Tracheophyta</taxon>
        <taxon>Spermatophyta</taxon>
        <taxon>Magnoliopsida</taxon>
        <taxon>Liliopsida</taxon>
        <taxon>Poales</taxon>
        <taxon>Poaceae</taxon>
        <taxon>BOP clade</taxon>
        <taxon>Oryzoideae</taxon>
        <taxon>Oryzeae</taxon>
        <taxon>Oryzinae</taxon>
        <taxon>Oryza</taxon>
        <taxon>Oryza sativa</taxon>
    </lineage>
</organism>
<evidence type="ECO:0000313" key="3">
    <source>
        <dbReference type="Proteomes" id="UP000000763"/>
    </source>
</evidence>
<name>Q9AUM8_ORYSJ</name>
<reference evidence="3" key="1">
    <citation type="journal article" date="2005" name="Nature">
        <title>The map-based sequence of the rice genome.</title>
        <authorList>
            <consortium name="International rice genome sequencing project (IRGSP)"/>
            <person name="Matsumoto T."/>
            <person name="Wu J."/>
            <person name="Kanamori H."/>
            <person name="Katayose Y."/>
            <person name="Fujisawa M."/>
            <person name="Namiki N."/>
            <person name="Mizuno H."/>
            <person name="Yamamoto K."/>
            <person name="Antonio B.A."/>
            <person name="Baba T."/>
            <person name="Sakata K."/>
            <person name="Nagamura Y."/>
            <person name="Aoki H."/>
            <person name="Arikawa K."/>
            <person name="Arita K."/>
            <person name="Bito T."/>
            <person name="Chiden Y."/>
            <person name="Fujitsuka N."/>
            <person name="Fukunaka R."/>
            <person name="Hamada M."/>
            <person name="Harada C."/>
            <person name="Hayashi A."/>
            <person name="Hijishita S."/>
            <person name="Honda M."/>
            <person name="Hosokawa S."/>
            <person name="Ichikawa Y."/>
            <person name="Idonuma A."/>
            <person name="Iijima M."/>
            <person name="Ikeda M."/>
            <person name="Ikeno M."/>
            <person name="Ito K."/>
            <person name="Ito S."/>
            <person name="Ito T."/>
            <person name="Ito Y."/>
            <person name="Ito Y."/>
            <person name="Iwabuchi A."/>
            <person name="Kamiya K."/>
            <person name="Karasawa W."/>
            <person name="Kurita K."/>
            <person name="Katagiri S."/>
            <person name="Kikuta A."/>
            <person name="Kobayashi H."/>
            <person name="Kobayashi N."/>
            <person name="Machita K."/>
            <person name="Maehara T."/>
            <person name="Masukawa M."/>
            <person name="Mizubayashi T."/>
            <person name="Mukai Y."/>
            <person name="Nagasaki H."/>
            <person name="Nagata Y."/>
            <person name="Naito S."/>
            <person name="Nakashima M."/>
            <person name="Nakama Y."/>
            <person name="Nakamichi Y."/>
            <person name="Nakamura M."/>
            <person name="Meguro A."/>
            <person name="Negishi M."/>
            <person name="Ohta I."/>
            <person name="Ohta T."/>
            <person name="Okamoto M."/>
            <person name="Ono N."/>
            <person name="Saji S."/>
            <person name="Sakaguchi M."/>
            <person name="Sakai K."/>
            <person name="Shibata M."/>
            <person name="Shimokawa T."/>
            <person name="Song J."/>
            <person name="Takazaki Y."/>
            <person name="Terasawa K."/>
            <person name="Tsugane M."/>
            <person name="Tsuji K."/>
            <person name="Ueda S."/>
            <person name="Waki K."/>
            <person name="Yamagata H."/>
            <person name="Yamamoto M."/>
            <person name="Yamamoto S."/>
            <person name="Yamane H."/>
            <person name="Yoshiki S."/>
            <person name="Yoshihara R."/>
            <person name="Yukawa K."/>
            <person name="Zhong H."/>
            <person name="Yano M."/>
            <person name="Yuan Q."/>
            <person name="Ouyang S."/>
            <person name="Liu J."/>
            <person name="Jones K.M."/>
            <person name="Gansberger K."/>
            <person name="Moffat K."/>
            <person name="Hill J."/>
            <person name="Bera J."/>
            <person name="Fadrosh D."/>
            <person name="Jin S."/>
            <person name="Johri S."/>
            <person name="Kim M."/>
            <person name="Overton L."/>
            <person name="Reardon M."/>
            <person name="Tsitrin T."/>
            <person name="Vuong H."/>
            <person name="Weaver B."/>
            <person name="Ciecko A."/>
            <person name="Tallon L."/>
            <person name="Jackson J."/>
            <person name="Pai G."/>
            <person name="Aken S.V."/>
            <person name="Utterback T."/>
            <person name="Reidmuller S."/>
            <person name="Feldblyum T."/>
            <person name="Hsiao J."/>
            <person name="Zismann V."/>
            <person name="Iobst S."/>
            <person name="de Vazeille A.R."/>
            <person name="Buell C.R."/>
            <person name="Ying K."/>
            <person name="Li Y."/>
            <person name="Lu T."/>
            <person name="Huang Y."/>
            <person name="Zhao Q."/>
            <person name="Feng Q."/>
            <person name="Zhang L."/>
            <person name="Zhu J."/>
            <person name="Weng Q."/>
            <person name="Mu J."/>
            <person name="Lu Y."/>
            <person name="Fan D."/>
            <person name="Liu Y."/>
            <person name="Guan J."/>
            <person name="Zhang Y."/>
            <person name="Yu S."/>
            <person name="Liu X."/>
            <person name="Zhang Y."/>
            <person name="Hong G."/>
            <person name="Han B."/>
            <person name="Choisne N."/>
            <person name="Demange N."/>
            <person name="Orjeda G."/>
            <person name="Samain S."/>
            <person name="Cattolico L."/>
            <person name="Pelletier E."/>
            <person name="Couloux A."/>
            <person name="Segurens B."/>
            <person name="Wincker P."/>
            <person name="D'Hont A."/>
            <person name="Scarpelli C."/>
            <person name="Weissenbach J."/>
            <person name="Salanoubat M."/>
            <person name="Quetier F."/>
            <person name="Yu Y."/>
            <person name="Kim H.R."/>
            <person name="Rambo T."/>
            <person name="Currie J."/>
            <person name="Collura K."/>
            <person name="Luo M."/>
            <person name="Yang T."/>
            <person name="Ammiraju J.S.S."/>
            <person name="Engler F."/>
            <person name="Soderlund C."/>
            <person name="Wing R.A."/>
            <person name="Palmer L.E."/>
            <person name="de la Bastide M."/>
            <person name="Spiegel L."/>
            <person name="Nascimento L."/>
            <person name="Zutavern T."/>
            <person name="O'Shaughnessy A."/>
            <person name="Dike S."/>
            <person name="Dedhia N."/>
            <person name="Preston R."/>
            <person name="Balija V."/>
            <person name="McCombie W.R."/>
            <person name="Chow T."/>
            <person name="Chen H."/>
            <person name="Chung M."/>
            <person name="Chen C."/>
            <person name="Shaw J."/>
            <person name="Wu H."/>
            <person name="Hsiao K."/>
            <person name="Chao Y."/>
            <person name="Chu M."/>
            <person name="Cheng C."/>
            <person name="Hour A."/>
            <person name="Lee P."/>
            <person name="Lin S."/>
            <person name="Lin Y."/>
            <person name="Liou J."/>
            <person name="Liu S."/>
            <person name="Hsing Y."/>
            <person name="Raghuvanshi S."/>
            <person name="Mohanty A."/>
            <person name="Bharti A.K."/>
            <person name="Gaur A."/>
            <person name="Gupta V."/>
            <person name="Kumar D."/>
            <person name="Ravi V."/>
            <person name="Vij S."/>
            <person name="Kapur A."/>
            <person name="Khurana P."/>
            <person name="Khurana P."/>
            <person name="Khurana J.P."/>
            <person name="Tyagi A.K."/>
            <person name="Gaikwad K."/>
            <person name="Singh A."/>
            <person name="Dalal V."/>
            <person name="Srivastava S."/>
            <person name="Dixit A."/>
            <person name="Pal A.K."/>
            <person name="Ghazi I.A."/>
            <person name="Yadav M."/>
            <person name="Pandit A."/>
            <person name="Bhargava A."/>
            <person name="Sureshbabu K."/>
            <person name="Batra K."/>
            <person name="Sharma T.R."/>
            <person name="Mohapatra T."/>
            <person name="Singh N.K."/>
            <person name="Messing J."/>
            <person name="Nelson A.B."/>
            <person name="Fuks G."/>
            <person name="Kavchok S."/>
            <person name="Keizer G."/>
            <person name="Linton E."/>
            <person name="Llaca V."/>
            <person name="Song R."/>
            <person name="Tanyolac B."/>
            <person name="Young S."/>
            <person name="Ho-Il K."/>
            <person name="Hahn J.H."/>
            <person name="Sangsakoo G."/>
            <person name="Vanavichit A."/>
            <person name="de Mattos Luiz.A.T."/>
            <person name="Zimmer P.D."/>
            <person name="Malone G."/>
            <person name="Dellagostin O."/>
            <person name="de Oliveira A.C."/>
            <person name="Bevan M."/>
            <person name="Bancroft I."/>
            <person name="Minx P."/>
            <person name="Cordum H."/>
            <person name="Wilson R."/>
            <person name="Cheng Z."/>
            <person name="Jin W."/>
            <person name="Jiang J."/>
            <person name="Leong S.A."/>
            <person name="Iwama H."/>
            <person name="Gojobori T."/>
            <person name="Itoh T."/>
            <person name="Niimura Y."/>
            <person name="Fujii Y."/>
            <person name="Habara T."/>
            <person name="Sakai H."/>
            <person name="Sato Y."/>
            <person name="Wilson G."/>
            <person name="Kumar K."/>
            <person name="McCouch S."/>
            <person name="Juretic N."/>
            <person name="Hoen D."/>
            <person name="Wright S."/>
            <person name="Bruskiewich R."/>
            <person name="Bureau T."/>
            <person name="Miyao A."/>
            <person name="Hirochika H."/>
            <person name="Nishikawa T."/>
            <person name="Kadowaki K."/>
            <person name="Sugiura M."/>
            <person name="Burr B."/>
            <person name="Sasaki T."/>
        </authorList>
    </citation>
    <scope>NUCLEOTIDE SEQUENCE [LARGE SCALE GENOMIC DNA]</scope>
    <source>
        <strain evidence="3">cv. Nipponbare</strain>
    </source>
</reference>
<protein>
    <submittedName>
        <fullName evidence="2">Uncharacterized protein</fullName>
    </submittedName>
</protein>
<reference evidence="3" key="2">
    <citation type="journal article" date="2008" name="Nucleic Acids Res.">
        <title>The rice annotation project database (RAP-DB): 2008 update.</title>
        <authorList>
            <consortium name="The rice annotation project (RAP)"/>
        </authorList>
    </citation>
    <scope>GENOME REANNOTATION</scope>
    <source>
        <strain evidence="3">cv. Nipponbare</strain>
    </source>
</reference>